<dbReference type="Proteomes" id="UP001278571">
    <property type="component" value="Unassembled WGS sequence"/>
</dbReference>
<feature type="region of interest" description="Disordered" evidence="1">
    <location>
        <begin position="149"/>
        <end position="231"/>
    </location>
</feature>
<evidence type="ECO:0000313" key="3">
    <source>
        <dbReference type="EMBL" id="MDX2294024.1"/>
    </source>
</evidence>
<feature type="compositionally biased region" description="Low complexity" evidence="1">
    <location>
        <begin position="206"/>
        <end position="222"/>
    </location>
</feature>
<feature type="compositionally biased region" description="Polar residues" evidence="1">
    <location>
        <begin position="149"/>
        <end position="161"/>
    </location>
</feature>
<dbReference type="Gene3D" id="2.120.10.70">
    <property type="entry name" value="Fucose-specific lectin"/>
    <property type="match status" value="1"/>
</dbReference>
<dbReference type="SUPFAM" id="SSF89372">
    <property type="entry name" value="Fucose-specific lectin"/>
    <property type="match status" value="1"/>
</dbReference>
<feature type="compositionally biased region" description="Low complexity" evidence="1">
    <location>
        <begin position="32"/>
        <end position="51"/>
    </location>
</feature>
<evidence type="ECO:0000259" key="2">
    <source>
        <dbReference type="Pfam" id="PF26607"/>
    </source>
</evidence>
<organism evidence="3 4">
    <name type="scientific">Streptomyces roseolus</name>
    <dbReference type="NCBI Taxonomy" id="67358"/>
    <lineage>
        <taxon>Bacteria</taxon>
        <taxon>Bacillati</taxon>
        <taxon>Actinomycetota</taxon>
        <taxon>Actinomycetes</taxon>
        <taxon>Kitasatosporales</taxon>
        <taxon>Streptomycetaceae</taxon>
        <taxon>Streptomyces</taxon>
    </lineage>
</organism>
<evidence type="ECO:0000256" key="1">
    <source>
        <dbReference type="SAM" id="MobiDB-lite"/>
    </source>
</evidence>
<feature type="domain" description="PLL-like beta propeller" evidence="2">
    <location>
        <begin position="58"/>
        <end position="194"/>
    </location>
</feature>
<comment type="caution">
    <text evidence="3">The sequence shown here is derived from an EMBL/GenBank/DDBJ whole genome shotgun (WGS) entry which is preliminary data.</text>
</comment>
<keyword evidence="4" id="KW-1185">Reference proteome</keyword>
<dbReference type="Pfam" id="PF26607">
    <property type="entry name" value="DUF8189"/>
    <property type="match status" value="1"/>
</dbReference>
<dbReference type="RefSeq" id="WP_319010347.1">
    <property type="nucleotide sequence ID" value="NZ_JAWJZF010000377.1"/>
</dbReference>
<protein>
    <recommendedName>
        <fullName evidence="2">PLL-like beta propeller domain-containing protein</fullName>
    </recommendedName>
</protein>
<evidence type="ECO:0000313" key="4">
    <source>
        <dbReference type="Proteomes" id="UP001278571"/>
    </source>
</evidence>
<proteinExistence type="predicted"/>
<dbReference type="EMBL" id="JAWJZF010000377">
    <property type="protein sequence ID" value="MDX2294024.1"/>
    <property type="molecule type" value="Genomic_DNA"/>
</dbReference>
<accession>A0ABU4K8E4</accession>
<dbReference type="InterPro" id="IPR058502">
    <property type="entry name" value="PLL-like_beta-prop"/>
</dbReference>
<sequence>MDRSPDAAHAPAPQTSPTTPRRHPDAGDTACPPRSAAATARYASSTAPRATDLQAITQDKINSTYGAARTLATDIGGDPAAAPGADGRLHVFFPGSDSALRHTRSTDLRYEEYAQPSSPGGLIQATPSPALDGSGHLVVAVKGASGTPYTIQQKSENSTSFDDYVPRSTGVTSRPAAVTDAAGRVQIFYRGSEARPRGPDRATTTSPSRARSASAARPSAGPRPHPGRTTG</sequence>
<reference evidence="3 4" key="1">
    <citation type="submission" date="2023-10" db="EMBL/GenBank/DDBJ databases">
        <authorList>
            <person name="Wang X.X."/>
        </authorList>
    </citation>
    <scope>NUCLEOTIDE SEQUENCE [LARGE SCALE GENOMIC DNA]</scope>
    <source>
        <strain evidence="3 4">NBRC 12816</strain>
    </source>
</reference>
<gene>
    <name evidence="3" type="ORF">R2363_17820</name>
</gene>
<feature type="region of interest" description="Disordered" evidence="1">
    <location>
        <begin position="1"/>
        <end position="55"/>
    </location>
</feature>
<name>A0ABU4K8E4_9ACTN</name>